<dbReference type="GO" id="GO:0016020">
    <property type="term" value="C:membrane"/>
    <property type="evidence" value="ECO:0007669"/>
    <property type="project" value="UniProtKB-UniRule"/>
</dbReference>
<dbReference type="PROSITE" id="PS51123">
    <property type="entry name" value="OMPA_2"/>
    <property type="match status" value="1"/>
</dbReference>
<dbReference type="EMBL" id="SIHO01000002">
    <property type="protein sequence ID" value="TFU03879.1"/>
    <property type="molecule type" value="Genomic_DNA"/>
</dbReference>
<dbReference type="PANTHER" id="PTHR30329:SF21">
    <property type="entry name" value="LIPOPROTEIN YIAD-RELATED"/>
    <property type="match status" value="1"/>
</dbReference>
<dbReference type="Gene3D" id="3.30.1330.60">
    <property type="entry name" value="OmpA-like domain"/>
    <property type="match status" value="1"/>
</dbReference>
<keyword evidence="1" id="KW-0472">Membrane</keyword>
<dbReference type="OrthoDB" id="9812542at2"/>
<dbReference type="InterPro" id="IPR050330">
    <property type="entry name" value="Bact_OuterMem_StrucFunc"/>
</dbReference>
<proteinExistence type="predicted"/>
<name>A0A4Y9ERA8_9SPHN</name>
<comment type="caution">
    <text evidence="3">The sequence shown here is derived from an EMBL/GenBank/DDBJ whole genome shotgun (WGS) entry which is preliminary data.</text>
</comment>
<feature type="domain" description="OmpA-like" evidence="2">
    <location>
        <begin position="58"/>
        <end position="170"/>
    </location>
</feature>
<gene>
    <name evidence="3" type="ORF">EUV02_09500</name>
</gene>
<dbReference type="AlphaFoldDB" id="A0A4Y9ERA8"/>
<dbReference type="Pfam" id="PF00691">
    <property type="entry name" value="OmpA"/>
    <property type="match status" value="1"/>
</dbReference>
<dbReference type="InterPro" id="IPR006665">
    <property type="entry name" value="OmpA-like"/>
</dbReference>
<reference evidence="3 4" key="1">
    <citation type="submission" date="2019-02" db="EMBL/GenBank/DDBJ databases">
        <title>Polymorphobacter sp. isolated from the lake at the Tibet of China.</title>
        <authorList>
            <person name="Li A."/>
        </authorList>
    </citation>
    <scope>NUCLEOTIDE SEQUENCE [LARGE SCALE GENOMIC DNA]</scope>
    <source>
        <strain evidence="3 4">DJ1R-1</strain>
    </source>
</reference>
<dbReference type="PANTHER" id="PTHR30329">
    <property type="entry name" value="STATOR ELEMENT OF FLAGELLAR MOTOR COMPLEX"/>
    <property type="match status" value="1"/>
</dbReference>
<keyword evidence="4" id="KW-1185">Reference proteome</keyword>
<evidence type="ECO:0000313" key="4">
    <source>
        <dbReference type="Proteomes" id="UP000297737"/>
    </source>
</evidence>
<evidence type="ECO:0000313" key="3">
    <source>
        <dbReference type="EMBL" id="TFU03879.1"/>
    </source>
</evidence>
<dbReference type="InterPro" id="IPR036737">
    <property type="entry name" value="OmpA-like_sf"/>
</dbReference>
<dbReference type="Proteomes" id="UP000297737">
    <property type="component" value="Unassembled WGS sequence"/>
</dbReference>
<evidence type="ECO:0000256" key="1">
    <source>
        <dbReference type="PROSITE-ProRule" id="PRU00473"/>
    </source>
</evidence>
<organism evidence="3 4">
    <name type="scientific">Glacieibacterium arshaanense</name>
    <dbReference type="NCBI Taxonomy" id="2511025"/>
    <lineage>
        <taxon>Bacteria</taxon>
        <taxon>Pseudomonadati</taxon>
        <taxon>Pseudomonadota</taxon>
        <taxon>Alphaproteobacteria</taxon>
        <taxon>Sphingomonadales</taxon>
        <taxon>Sphingosinicellaceae</taxon>
        <taxon>Glacieibacterium</taxon>
    </lineage>
</organism>
<dbReference type="SUPFAM" id="SSF103088">
    <property type="entry name" value="OmpA-like"/>
    <property type="match status" value="1"/>
</dbReference>
<accession>A0A4Y9ERA8</accession>
<protein>
    <submittedName>
        <fullName evidence="3">OmpA family protein</fullName>
    </submittedName>
</protein>
<sequence length="170" mass="18289">MRWLWWLLGLLALAGLLWWLLRPKPEPVVVAEVTEAVVPAAPAAAPVEAVPDGAGITAQEVEGKPEVSVYFDTAKTDIYPNFDARTEAVRKYAADHAGSKLQVSGYNDPRGDAAMNAELSKNRAFAVRDALVKLGVPADAIVLVKPVDTTDDTDSLARARRVDITVVDAQ</sequence>
<evidence type="ECO:0000259" key="2">
    <source>
        <dbReference type="PROSITE" id="PS51123"/>
    </source>
</evidence>
<dbReference type="CDD" id="cd07185">
    <property type="entry name" value="OmpA_C-like"/>
    <property type="match status" value="1"/>
</dbReference>